<dbReference type="InterPro" id="IPR020846">
    <property type="entry name" value="MFS_dom"/>
</dbReference>
<evidence type="ECO:0000313" key="11">
    <source>
        <dbReference type="Proteomes" id="UP001174694"/>
    </source>
</evidence>
<dbReference type="GO" id="GO:0016020">
    <property type="term" value="C:membrane"/>
    <property type="evidence" value="ECO:0007669"/>
    <property type="project" value="UniProtKB-SubCell"/>
</dbReference>
<keyword evidence="6 8" id="KW-0472">Membrane</keyword>
<gene>
    <name evidence="10" type="ORF">NKR23_g784</name>
</gene>
<dbReference type="Pfam" id="PF00083">
    <property type="entry name" value="Sugar_tr"/>
    <property type="match status" value="1"/>
</dbReference>
<evidence type="ECO:0000256" key="4">
    <source>
        <dbReference type="ARBA" id="ARBA00022692"/>
    </source>
</evidence>
<dbReference type="NCBIfam" id="TIGR00879">
    <property type="entry name" value="SP"/>
    <property type="match status" value="1"/>
</dbReference>
<evidence type="ECO:0000256" key="6">
    <source>
        <dbReference type="ARBA" id="ARBA00023136"/>
    </source>
</evidence>
<dbReference type="InterPro" id="IPR036259">
    <property type="entry name" value="MFS_trans_sf"/>
</dbReference>
<dbReference type="PANTHER" id="PTHR48022:SF2">
    <property type="entry name" value="PLASTIDIC GLUCOSE TRANSPORTER 4"/>
    <property type="match status" value="1"/>
</dbReference>
<name>A0AA38RVB5_9PEZI</name>
<evidence type="ECO:0000256" key="8">
    <source>
        <dbReference type="SAM" id="Phobius"/>
    </source>
</evidence>
<protein>
    <submittedName>
        <fullName evidence="10">Sugar transport protein</fullName>
    </submittedName>
</protein>
<feature type="domain" description="Major facilitator superfamily (MFS) profile" evidence="9">
    <location>
        <begin position="8"/>
        <end position="450"/>
    </location>
</feature>
<dbReference type="SUPFAM" id="SSF103473">
    <property type="entry name" value="MFS general substrate transporter"/>
    <property type="match status" value="1"/>
</dbReference>
<keyword evidence="5 8" id="KW-1133">Transmembrane helix</keyword>
<comment type="subcellular location">
    <subcellularLocation>
        <location evidence="1">Membrane</location>
        <topology evidence="1">Multi-pass membrane protein</topology>
    </subcellularLocation>
</comment>
<dbReference type="InterPro" id="IPR003663">
    <property type="entry name" value="Sugar/inositol_transpt"/>
</dbReference>
<keyword evidence="4 8" id="KW-0812">Transmembrane</keyword>
<organism evidence="10 11">
    <name type="scientific">Pleurostoma richardsiae</name>
    <dbReference type="NCBI Taxonomy" id="41990"/>
    <lineage>
        <taxon>Eukaryota</taxon>
        <taxon>Fungi</taxon>
        <taxon>Dikarya</taxon>
        <taxon>Ascomycota</taxon>
        <taxon>Pezizomycotina</taxon>
        <taxon>Sordariomycetes</taxon>
        <taxon>Sordariomycetidae</taxon>
        <taxon>Calosphaeriales</taxon>
        <taxon>Pleurostomataceae</taxon>
        <taxon>Pleurostoma</taxon>
    </lineage>
</organism>
<evidence type="ECO:0000313" key="10">
    <source>
        <dbReference type="EMBL" id="KAJ9157969.1"/>
    </source>
</evidence>
<feature type="transmembrane region" description="Helical" evidence="8">
    <location>
        <begin position="360"/>
        <end position="385"/>
    </location>
</feature>
<dbReference type="Proteomes" id="UP001174694">
    <property type="component" value="Unassembled WGS sequence"/>
</dbReference>
<feature type="transmembrane region" description="Helical" evidence="8">
    <location>
        <begin position="141"/>
        <end position="158"/>
    </location>
</feature>
<evidence type="ECO:0000259" key="9">
    <source>
        <dbReference type="PROSITE" id="PS50850"/>
    </source>
</evidence>
<dbReference type="GO" id="GO:0005351">
    <property type="term" value="F:carbohydrate:proton symporter activity"/>
    <property type="evidence" value="ECO:0007669"/>
    <property type="project" value="TreeGrafter"/>
</dbReference>
<keyword evidence="3 7" id="KW-0813">Transport</keyword>
<dbReference type="AlphaFoldDB" id="A0AA38RVB5"/>
<dbReference type="InterPro" id="IPR050360">
    <property type="entry name" value="MFS_Sugar_Transporters"/>
</dbReference>
<evidence type="ECO:0000256" key="3">
    <source>
        <dbReference type="ARBA" id="ARBA00022448"/>
    </source>
</evidence>
<dbReference type="PANTHER" id="PTHR48022">
    <property type="entry name" value="PLASTIDIC GLUCOSE TRANSPORTER 4"/>
    <property type="match status" value="1"/>
</dbReference>
<dbReference type="InterPro" id="IPR005828">
    <property type="entry name" value="MFS_sugar_transport-like"/>
</dbReference>
<dbReference type="Gene3D" id="1.20.1250.20">
    <property type="entry name" value="MFS general substrate transporter like domains"/>
    <property type="match status" value="1"/>
</dbReference>
<accession>A0AA38RVB5</accession>
<evidence type="ECO:0000256" key="5">
    <source>
        <dbReference type="ARBA" id="ARBA00022989"/>
    </source>
</evidence>
<comment type="caution">
    <text evidence="10">The sequence shown here is derived from an EMBL/GenBank/DDBJ whole genome shotgun (WGS) entry which is preliminary data.</text>
</comment>
<dbReference type="EMBL" id="JANBVO010000001">
    <property type="protein sequence ID" value="KAJ9157969.1"/>
    <property type="molecule type" value="Genomic_DNA"/>
</dbReference>
<dbReference type="FunFam" id="1.20.1250.20:FF:000134">
    <property type="entry name" value="MFS sugar transporter protein"/>
    <property type="match status" value="1"/>
</dbReference>
<evidence type="ECO:0000256" key="7">
    <source>
        <dbReference type="RuleBase" id="RU003346"/>
    </source>
</evidence>
<proteinExistence type="inferred from homology"/>
<feature type="transmembrane region" description="Helical" evidence="8">
    <location>
        <begin position="296"/>
        <end position="319"/>
    </location>
</feature>
<dbReference type="PRINTS" id="PR00171">
    <property type="entry name" value="SUGRTRNSPORT"/>
</dbReference>
<evidence type="ECO:0000256" key="2">
    <source>
        <dbReference type="ARBA" id="ARBA00010992"/>
    </source>
</evidence>
<evidence type="ECO:0000256" key="1">
    <source>
        <dbReference type="ARBA" id="ARBA00004141"/>
    </source>
</evidence>
<keyword evidence="10" id="KW-0762">Sugar transport</keyword>
<dbReference type="PROSITE" id="PS50850">
    <property type="entry name" value="MFS"/>
    <property type="match status" value="1"/>
</dbReference>
<reference evidence="10" key="1">
    <citation type="submission" date="2022-07" db="EMBL/GenBank/DDBJ databases">
        <title>Fungi with potential for degradation of polypropylene.</title>
        <authorList>
            <person name="Gostincar C."/>
        </authorList>
    </citation>
    <scope>NUCLEOTIDE SEQUENCE</scope>
    <source>
        <strain evidence="10">EXF-13308</strain>
    </source>
</reference>
<feature type="transmembrane region" description="Helical" evidence="8">
    <location>
        <begin position="48"/>
        <end position="68"/>
    </location>
</feature>
<feature type="transmembrane region" description="Helical" evidence="8">
    <location>
        <begin position="170"/>
        <end position="188"/>
    </location>
</feature>
<comment type="similarity">
    <text evidence="2 7">Belongs to the major facilitator superfamily. Sugar transporter (TC 2.A.1.1) family.</text>
</comment>
<feature type="transmembrane region" description="Helical" evidence="8">
    <location>
        <begin position="75"/>
        <end position="103"/>
    </location>
</feature>
<sequence>MIPLYIRAVIVTSCVAMLFGLDTGTIGPVTTMPEFEKTFGTLSATVHGVVVSSILLPGAISALVSGVLADKYGRIRLIVCGSLVYGIGAAIECSATILGVFILGRLIKGVGNGLFLSTVYVQVCEISPAKNRGTMSSLPQFALVTGLLVGFFTCYGSARIEGSTLSWRLPIALASVLAFSFAAVCSLCPPSPRWLLATGQVEQARAVVAALGLHPAEQEELLAQSQAALEHAPGTSFLESLRATFADFGVAFSPPFRARTAMGCFLMSFQQLSGIDGILYYAPVLFRAAGLGSDQAAFLASGVSAIVIFVVTVAATLLADAWGRRTATLVGGVGISALMLTLGSLYAGGEVHADRGAARWVVIVGLYLFAIVFNATWALSIRTYLIESLPRRTRSSASALGQSSNWVTNYLVALTTPILIARSTYGAYYFFAFSTMLATVVVALFMSETKGRSLEVIEATYLEDASRSTGRWNAAMAGFKGFKMRRIRVSVEELSS</sequence>
<feature type="transmembrane region" description="Helical" evidence="8">
    <location>
        <begin position="428"/>
        <end position="446"/>
    </location>
</feature>
<feature type="transmembrane region" description="Helical" evidence="8">
    <location>
        <begin position="326"/>
        <end position="348"/>
    </location>
</feature>
<keyword evidence="11" id="KW-1185">Reference proteome</keyword>